<keyword evidence="1" id="KW-0472">Membrane</keyword>
<name>A0A518I1P9_9BACT</name>
<proteinExistence type="predicted"/>
<evidence type="ECO:0008006" key="4">
    <source>
        <dbReference type="Google" id="ProtNLM"/>
    </source>
</evidence>
<dbReference type="AlphaFoldDB" id="A0A518I1P9"/>
<evidence type="ECO:0000256" key="1">
    <source>
        <dbReference type="SAM" id="Phobius"/>
    </source>
</evidence>
<feature type="transmembrane region" description="Helical" evidence="1">
    <location>
        <begin position="97"/>
        <end position="116"/>
    </location>
</feature>
<dbReference type="EMBL" id="CP037423">
    <property type="protein sequence ID" value="QDV47011.1"/>
    <property type="molecule type" value="Genomic_DNA"/>
</dbReference>
<sequence precursor="true">MTSDTAPSPHDPLLRQRCADYLLGEMTPQQAARFESELDSPAVAQALIRESELLCRIAHAQVDATGDTTSDIVGPAPRSLPLPSPATAHGTATLQRITIVIAALAATVLVISLASMHLRGNQINRSATALNLEPASPTTSFEFELAKTWVQPAVDWDTAGWSADVEASSDPIEEDSLLAEFGEAVNDETFAWMVVALEAAIGEEDRNDG</sequence>
<dbReference type="Proteomes" id="UP000319004">
    <property type="component" value="Chromosome"/>
</dbReference>
<organism evidence="2 3">
    <name type="scientific">Stieleria neptunia</name>
    <dbReference type="NCBI Taxonomy" id="2527979"/>
    <lineage>
        <taxon>Bacteria</taxon>
        <taxon>Pseudomonadati</taxon>
        <taxon>Planctomycetota</taxon>
        <taxon>Planctomycetia</taxon>
        <taxon>Pirellulales</taxon>
        <taxon>Pirellulaceae</taxon>
        <taxon>Stieleria</taxon>
    </lineage>
</organism>
<evidence type="ECO:0000313" key="2">
    <source>
        <dbReference type="EMBL" id="QDV47011.1"/>
    </source>
</evidence>
<protein>
    <recommendedName>
        <fullName evidence="4">Zinc-finger domain-containing protein</fullName>
    </recommendedName>
</protein>
<accession>A0A518I1P9</accession>
<keyword evidence="1" id="KW-1133">Transmembrane helix</keyword>
<keyword evidence="3" id="KW-1185">Reference proteome</keyword>
<gene>
    <name evidence="2" type="ORF">Enr13x_69200</name>
</gene>
<reference evidence="2 3" key="1">
    <citation type="submission" date="2019-03" db="EMBL/GenBank/DDBJ databases">
        <title>Deep-cultivation of Planctomycetes and their phenomic and genomic characterization uncovers novel biology.</title>
        <authorList>
            <person name="Wiegand S."/>
            <person name="Jogler M."/>
            <person name="Boedeker C."/>
            <person name="Pinto D."/>
            <person name="Vollmers J."/>
            <person name="Rivas-Marin E."/>
            <person name="Kohn T."/>
            <person name="Peeters S.H."/>
            <person name="Heuer A."/>
            <person name="Rast P."/>
            <person name="Oberbeckmann S."/>
            <person name="Bunk B."/>
            <person name="Jeske O."/>
            <person name="Meyerdierks A."/>
            <person name="Storesund J.E."/>
            <person name="Kallscheuer N."/>
            <person name="Luecker S."/>
            <person name="Lage O.M."/>
            <person name="Pohl T."/>
            <person name="Merkel B.J."/>
            <person name="Hornburger P."/>
            <person name="Mueller R.-W."/>
            <person name="Bruemmer F."/>
            <person name="Labrenz M."/>
            <person name="Spormann A.M."/>
            <person name="Op den Camp H."/>
            <person name="Overmann J."/>
            <person name="Amann R."/>
            <person name="Jetten M.S.M."/>
            <person name="Mascher T."/>
            <person name="Medema M.H."/>
            <person name="Devos D.P."/>
            <person name="Kaster A.-K."/>
            <person name="Ovreas L."/>
            <person name="Rohde M."/>
            <person name="Galperin M.Y."/>
            <person name="Jogler C."/>
        </authorList>
    </citation>
    <scope>NUCLEOTIDE SEQUENCE [LARGE SCALE GENOMIC DNA]</scope>
    <source>
        <strain evidence="2 3">Enr13</strain>
    </source>
</reference>
<dbReference type="KEGG" id="snep:Enr13x_69200"/>
<dbReference type="OrthoDB" id="264860at2"/>
<keyword evidence="1" id="KW-0812">Transmembrane</keyword>
<dbReference type="RefSeq" id="WP_145391115.1">
    <property type="nucleotide sequence ID" value="NZ_CP037423.1"/>
</dbReference>
<evidence type="ECO:0000313" key="3">
    <source>
        <dbReference type="Proteomes" id="UP000319004"/>
    </source>
</evidence>